<evidence type="ECO:0000256" key="1">
    <source>
        <dbReference type="SAM" id="MobiDB-lite"/>
    </source>
</evidence>
<dbReference type="PANTHER" id="PTHR34512:SF30">
    <property type="entry name" value="OUTER MEMBRANE PROTEIN ASSEMBLY FACTOR BAMB"/>
    <property type="match status" value="1"/>
</dbReference>
<accession>A0A4Q7YUS8</accession>
<feature type="domain" description="Pyrrolo-quinoline quinone repeat" evidence="3">
    <location>
        <begin position="94"/>
        <end position="189"/>
    </location>
</feature>
<dbReference type="AlphaFoldDB" id="A0A4Q7YUS8"/>
<evidence type="ECO:0000313" key="4">
    <source>
        <dbReference type="EMBL" id="RZU41074.1"/>
    </source>
</evidence>
<evidence type="ECO:0000256" key="2">
    <source>
        <dbReference type="SAM" id="SignalP"/>
    </source>
</evidence>
<organism evidence="4 5">
    <name type="scientific">Edaphobacter modestus</name>
    <dbReference type="NCBI Taxonomy" id="388466"/>
    <lineage>
        <taxon>Bacteria</taxon>
        <taxon>Pseudomonadati</taxon>
        <taxon>Acidobacteriota</taxon>
        <taxon>Terriglobia</taxon>
        <taxon>Terriglobales</taxon>
        <taxon>Acidobacteriaceae</taxon>
        <taxon>Edaphobacter</taxon>
    </lineage>
</organism>
<dbReference type="PANTHER" id="PTHR34512">
    <property type="entry name" value="CELL SURFACE PROTEIN"/>
    <property type="match status" value="1"/>
</dbReference>
<reference evidence="4 5" key="1">
    <citation type="submission" date="2019-02" db="EMBL/GenBank/DDBJ databases">
        <title>Genomic Encyclopedia of Archaeal and Bacterial Type Strains, Phase II (KMG-II): from individual species to whole genera.</title>
        <authorList>
            <person name="Goeker M."/>
        </authorList>
    </citation>
    <scope>NUCLEOTIDE SEQUENCE [LARGE SCALE GENOMIC DNA]</scope>
    <source>
        <strain evidence="4 5">DSM 18101</strain>
    </source>
</reference>
<feature type="chain" id="PRO_5020496434" evidence="2">
    <location>
        <begin position="31"/>
        <end position="533"/>
    </location>
</feature>
<dbReference type="PROSITE" id="PS51257">
    <property type="entry name" value="PROKAR_LIPOPROTEIN"/>
    <property type="match status" value="1"/>
</dbReference>
<dbReference type="Pfam" id="PF13360">
    <property type="entry name" value="PQQ_2"/>
    <property type="match status" value="1"/>
</dbReference>
<dbReference type="InterPro" id="IPR002372">
    <property type="entry name" value="PQQ_rpt_dom"/>
</dbReference>
<feature type="compositionally biased region" description="Polar residues" evidence="1">
    <location>
        <begin position="39"/>
        <end position="51"/>
    </location>
</feature>
<name>A0A4Q7YUS8_9BACT</name>
<feature type="signal peptide" evidence="2">
    <location>
        <begin position="1"/>
        <end position="30"/>
    </location>
</feature>
<keyword evidence="5" id="KW-1185">Reference proteome</keyword>
<evidence type="ECO:0000313" key="5">
    <source>
        <dbReference type="Proteomes" id="UP000292958"/>
    </source>
</evidence>
<gene>
    <name evidence="4" type="ORF">BDD14_2567</name>
</gene>
<keyword evidence="2" id="KW-0732">Signal</keyword>
<dbReference type="EMBL" id="SHKW01000001">
    <property type="protein sequence ID" value="RZU41074.1"/>
    <property type="molecule type" value="Genomic_DNA"/>
</dbReference>
<dbReference type="Gene3D" id="2.140.10.10">
    <property type="entry name" value="Quinoprotein alcohol dehydrogenase-like superfamily"/>
    <property type="match status" value="1"/>
</dbReference>
<dbReference type="InterPro" id="IPR018391">
    <property type="entry name" value="PQQ_b-propeller_rpt"/>
</dbReference>
<evidence type="ECO:0000259" key="3">
    <source>
        <dbReference type="Pfam" id="PF13360"/>
    </source>
</evidence>
<comment type="caution">
    <text evidence="4">The sequence shown here is derived from an EMBL/GenBank/DDBJ whole genome shotgun (WGS) entry which is preliminary data.</text>
</comment>
<dbReference type="Gene3D" id="2.130.10.10">
    <property type="entry name" value="YVTN repeat-like/Quinoprotein amine dehydrogenase"/>
    <property type="match status" value="1"/>
</dbReference>
<dbReference type="InterPro" id="IPR015943">
    <property type="entry name" value="WD40/YVTN_repeat-like_dom_sf"/>
</dbReference>
<dbReference type="SUPFAM" id="SSF50998">
    <property type="entry name" value="Quinoprotein alcohol dehydrogenase-like"/>
    <property type="match status" value="2"/>
</dbReference>
<protein>
    <submittedName>
        <fullName evidence="4">Putative pyrroloquinoline-quinone binding quinoprotein</fullName>
    </submittedName>
</protein>
<feature type="region of interest" description="Disordered" evidence="1">
    <location>
        <begin position="39"/>
        <end position="60"/>
    </location>
</feature>
<proteinExistence type="predicted"/>
<dbReference type="Proteomes" id="UP000292958">
    <property type="component" value="Unassembled WGS sequence"/>
</dbReference>
<dbReference type="InterPro" id="IPR011047">
    <property type="entry name" value="Quinoprotein_ADH-like_sf"/>
</dbReference>
<dbReference type="SMART" id="SM00564">
    <property type="entry name" value="PQQ"/>
    <property type="match status" value="3"/>
</dbReference>
<dbReference type="RefSeq" id="WP_165420043.1">
    <property type="nucleotide sequence ID" value="NZ_SHKW01000001.1"/>
</dbReference>
<sequence length="533" mass="57219">MKAGRHPVSPALLRKAVLSFAGVLSCGLLATGFAVGQSTQSPEWTTSSYSPSRDAWQRDETKITSRNAGKIQMLWKLKTDNKTMGMQSFREPLIVSGVKTAKGSETVAIFAGSSNDVYGIDADTGTLVWQKKLKWASSQPQEAGEGQGFICTNALSATPVISPPDAKERVLYVMTTDGYLRLMDPATGEEKEAPVQMLPNVYGKPYGLNLVNGVVYTITGQGCGGVPNVLYAYNTVTKKVTLSSPPQGGLWGTAGPAIGTDGTIYFESGDHPYDAKAGLLSTSFQAYTFSNDTLTLKDYFTPSNYEWLTKRDLDMNTTPVVFPYKGRDLLVGGGKEGRFYLLDSKSIGGADHQTPLFRSELIANANVNFQTEGTWGSFAAWKDEGGTQWVLAPNGGPTTVKFPINYGETPNGGIIAFKVEEKDGKTVLANAWQSRDMLTAEPPVVANGLVFVLAGGEFTGQTNEVEGGLYSAEDRIKRSVPAKLYVLDAKTGKELYSSGNEIASFLHQAGLSVAGGRILFGTFDGTVYCFGTK</sequence>